<dbReference type="GO" id="GO:0016491">
    <property type="term" value="F:oxidoreductase activity"/>
    <property type="evidence" value="ECO:0007669"/>
    <property type="project" value="InterPro"/>
</dbReference>
<dbReference type="PANTHER" id="PTHR35008:SF8">
    <property type="entry name" value="ALCOHOL DEHYDROGENASE CYTOCHROME C SUBUNIT"/>
    <property type="match status" value="1"/>
</dbReference>
<evidence type="ECO:0000256" key="1">
    <source>
        <dbReference type="ARBA" id="ARBA00022617"/>
    </source>
</evidence>
<dbReference type="Pfam" id="PF00034">
    <property type="entry name" value="Cytochrom_C"/>
    <property type="match status" value="3"/>
</dbReference>
<dbReference type="Proteomes" id="UP000245216">
    <property type="component" value="Unassembled WGS sequence"/>
</dbReference>
<gene>
    <name evidence="6" type="ORF">DF183_19855</name>
</gene>
<dbReference type="STRING" id="511.UZ73_14745"/>
<dbReference type="SUPFAM" id="SSF46626">
    <property type="entry name" value="Cytochrome c"/>
    <property type="match status" value="3"/>
</dbReference>
<dbReference type="GO" id="GO:0020037">
    <property type="term" value="F:heme binding"/>
    <property type="evidence" value="ECO:0007669"/>
    <property type="project" value="InterPro"/>
</dbReference>
<keyword evidence="2 4" id="KW-0479">Metal-binding</keyword>
<dbReference type="SMART" id="SM01008">
    <property type="entry name" value="Ald_Xan_dh_C"/>
    <property type="match status" value="1"/>
</dbReference>
<dbReference type="InterPro" id="IPR009056">
    <property type="entry name" value="Cyt_c-like_dom"/>
</dbReference>
<dbReference type="GO" id="GO:0009055">
    <property type="term" value="F:electron transfer activity"/>
    <property type="evidence" value="ECO:0007669"/>
    <property type="project" value="InterPro"/>
</dbReference>
<keyword evidence="1 4" id="KW-0349">Heme</keyword>
<comment type="caution">
    <text evidence="6">The sequence shown here is derived from an EMBL/GenBank/DDBJ whole genome shotgun (WGS) entry which is preliminary data.</text>
</comment>
<dbReference type="SUPFAM" id="SSF54665">
    <property type="entry name" value="CO dehydrogenase molybdoprotein N-domain-like"/>
    <property type="match status" value="1"/>
</dbReference>
<dbReference type="RefSeq" id="WP_109365559.1">
    <property type="nucleotide sequence ID" value="NZ_QEXO01000007.1"/>
</dbReference>
<evidence type="ECO:0000256" key="4">
    <source>
        <dbReference type="PROSITE-ProRule" id="PRU00433"/>
    </source>
</evidence>
<name>A0A2U2BEN0_ALCFA</name>
<evidence type="ECO:0000256" key="3">
    <source>
        <dbReference type="ARBA" id="ARBA00023004"/>
    </source>
</evidence>
<dbReference type="InterPro" id="IPR036909">
    <property type="entry name" value="Cyt_c-like_dom_sf"/>
</dbReference>
<evidence type="ECO:0000313" key="7">
    <source>
        <dbReference type="Proteomes" id="UP000245216"/>
    </source>
</evidence>
<evidence type="ECO:0000256" key="2">
    <source>
        <dbReference type="ARBA" id="ARBA00022723"/>
    </source>
</evidence>
<dbReference type="AlphaFoldDB" id="A0A2U2BEN0"/>
<dbReference type="InterPro" id="IPR051459">
    <property type="entry name" value="Cytochrome_c-type_DH"/>
</dbReference>
<dbReference type="SUPFAM" id="SSF56003">
    <property type="entry name" value="Molybdenum cofactor-binding domain"/>
    <property type="match status" value="1"/>
</dbReference>
<dbReference type="Gene3D" id="3.30.365.10">
    <property type="entry name" value="Aldehyde oxidase/xanthine dehydrogenase, molybdopterin binding domain"/>
    <property type="match status" value="1"/>
</dbReference>
<feature type="domain" description="Cytochrome c" evidence="5">
    <location>
        <begin position="552"/>
        <end position="655"/>
    </location>
</feature>
<feature type="domain" description="Cytochrome c" evidence="5">
    <location>
        <begin position="698"/>
        <end position="807"/>
    </location>
</feature>
<reference evidence="6 7" key="2">
    <citation type="submission" date="2018-05" db="EMBL/GenBank/DDBJ databases">
        <authorList>
            <person name="Lanie J.A."/>
            <person name="Ng W.-L."/>
            <person name="Kazmierczak K.M."/>
            <person name="Andrzejewski T.M."/>
            <person name="Davidsen T.M."/>
            <person name="Wayne K.J."/>
            <person name="Tettelin H."/>
            <person name="Glass J.I."/>
            <person name="Rusch D."/>
            <person name="Podicherti R."/>
            <person name="Tsui H.-C.T."/>
            <person name="Winkler M.E."/>
        </authorList>
    </citation>
    <scope>NUCLEOTIDE SEQUENCE [LARGE SCALE GENOMIC DNA]</scope>
    <source>
        <strain evidence="6 7">YBY</strain>
    </source>
</reference>
<dbReference type="PROSITE" id="PS51007">
    <property type="entry name" value="CYTC"/>
    <property type="match status" value="3"/>
</dbReference>
<evidence type="ECO:0000259" key="5">
    <source>
        <dbReference type="PROSITE" id="PS51007"/>
    </source>
</evidence>
<dbReference type="InterPro" id="IPR036856">
    <property type="entry name" value="Ald_Oxase/Xan_DH_a/b_sf"/>
</dbReference>
<organism evidence="6 7">
    <name type="scientific">Alcaligenes faecalis</name>
    <dbReference type="NCBI Taxonomy" id="511"/>
    <lineage>
        <taxon>Bacteria</taxon>
        <taxon>Pseudomonadati</taxon>
        <taxon>Pseudomonadota</taxon>
        <taxon>Betaproteobacteria</taxon>
        <taxon>Burkholderiales</taxon>
        <taxon>Alcaligenaceae</taxon>
        <taxon>Alcaligenes</taxon>
    </lineage>
</organism>
<keyword evidence="3 4" id="KW-0408">Iron</keyword>
<evidence type="ECO:0000313" key="6">
    <source>
        <dbReference type="EMBL" id="PWE12462.1"/>
    </source>
</evidence>
<dbReference type="InterPro" id="IPR000674">
    <property type="entry name" value="Ald_Oxase/Xan_DH_a/b"/>
</dbReference>
<accession>A0A2U2BEN0</accession>
<feature type="domain" description="Cytochrome c" evidence="5">
    <location>
        <begin position="834"/>
        <end position="922"/>
    </location>
</feature>
<sequence length="946" mass="101909">MSHSVQDLSRALWPELPAGTRLLHGAVVRPPYWSYENGQYLGAELQTVDQQAALQVPGVVACVHMGNFLGVLAVQAEQAQQGAALLDARWATPVAANQAALPADEAVAATLGTPDQSYEWHSAAEHQETAWARACYHDKQLYVWAHTQRPAALLIELQALSGLPSEQIHLQDIAGNQADAYDCAMDAAVMAFGRPQAVQVRASHSEVTIRLSVYKDTAERNDLNAHLRATRWQLNTLSGARPSLAAILCGQPGLPSSGPDVKSDYFSAPTPNYDGAAASSEPNSLAQATVFAQESQFDQDCHSLGLDPLEARLEQVSSPQGRELLQRVAEQSDWSEPLPAHQGPLRKGRGLAYSHIVENVPGQAAREQWSAWAVDVSVDTRQGTLSIDKLTIGHDSTELGNPEQPSESAPALADRLGRWAQQLLNNGVGKGSEGSNDSPVKETADKPAVQLVKRESAVGQPLAWDQGVELPAAAAIANAIFNASGIRLTSAPFSEQSLALGYQSDKTGSSKKRKAWWGALAAVATGTVLSALPWRPAIAPVGQVDTSIFSELAIERGRLVAIAGDCMVCHTAEGGTPNAGGLGLDTPFGTIYTTNITPDKETGIGSWSYKAFERAMREGIHQDGRHLYPAFPYTAFAKISDEDMLSLYAYLMTQEPVKSEVPETKLPFPMNMRPLVAGWNLLFHRDPNAYVPDPTQTVQWNRGAYLVNSSGHCAACHSPRNMLGAEKGGKANFLAGGFADNWEAPALNSLSKAPIPWTEQELYQYLRTGYSPRHGVAAGPMGPVVAGLAELPESDVRAMAHYLSSLNPVESEQEQTHAAQAALLEQDSRSNKDVMVMPGENLFNGACAVCHDPRGGPVLFGARPSLALNSNLHSEHPDNTIQVLMHGITRPAQPTLGSMPGFKSSMNDEQMEDLLNYMRARFAPDKPAWTGLKDKIATIREQKGHL</sequence>
<dbReference type="Gene3D" id="1.10.760.10">
    <property type="entry name" value="Cytochrome c-like domain"/>
    <property type="match status" value="3"/>
</dbReference>
<reference evidence="6 7" key="1">
    <citation type="submission" date="2018-05" db="EMBL/GenBank/DDBJ databases">
        <title>Genome Sequence of an Efficient Indole-Degrading Bacterium, Alcaligenes sp.YBY.</title>
        <authorList>
            <person name="Yang B."/>
        </authorList>
    </citation>
    <scope>NUCLEOTIDE SEQUENCE [LARGE SCALE GENOMIC DNA]</scope>
    <source>
        <strain evidence="6 7">YBY</strain>
    </source>
</reference>
<dbReference type="PANTHER" id="PTHR35008">
    <property type="entry name" value="BLL4482 PROTEIN-RELATED"/>
    <property type="match status" value="1"/>
</dbReference>
<dbReference type="EMBL" id="QEXO01000007">
    <property type="protein sequence ID" value="PWE12462.1"/>
    <property type="molecule type" value="Genomic_DNA"/>
</dbReference>
<dbReference type="GO" id="GO:0046872">
    <property type="term" value="F:metal ion binding"/>
    <property type="evidence" value="ECO:0007669"/>
    <property type="project" value="UniProtKB-KW"/>
</dbReference>
<dbReference type="InterPro" id="IPR037165">
    <property type="entry name" value="AldOxase/xan_DH_Mopterin-bd_sf"/>
</dbReference>
<proteinExistence type="predicted"/>
<protein>
    <recommendedName>
        <fullName evidence="5">Cytochrome c domain-containing protein</fullName>
    </recommendedName>
</protein>